<comment type="similarity">
    <text evidence="1 2">Belongs to the RTX toxin acyltransferase family.</text>
</comment>
<comment type="caution">
    <text evidence="3">The sequence shown here is derived from an EMBL/GenBank/DDBJ whole genome shotgun (WGS) entry which is preliminary data.</text>
</comment>
<sequence>MHFGTLEILAPEQFDEPWNEASVLGAAVWLWMQSAAHRDAPLHTLSALLLPAIKQRQFMLASEQGTPVFFMSWMNLSAEAEQRYLNNPPVCMPEADWNSGERLWISDWVAPFGHTRQLSKLVLGRLWAQRVGRHLGHRGNERGLSIKTWKGIGVMPAEARAWFAAHPLSQ</sequence>
<evidence type="ECO:0000256" key="1">
    <source>
        <dbReference type="ARBA" id="ARBA00005686"/>
    </source>
</evidence>
<keyword evidence="2 3" id="KW-0012">Acyltransferase</keyword>
<keyword evidence="2" id="KW-0963">Cytoplasm</keyword>
<name>A0A7Y8BJP9_9PSED</name>
<gene>
    <name evidence="3" type="ORF">HX829_06975</name>
</gene>
<reference evidence="3 4" key="1">
    <citation type="submission" date="2020-04" db="EMBL/GenBank/DDBJ databases">
        <title>Molecular characterization of pseudomonads from Agaricus bisporus reveal novel blotch 2 pathogens in Western Europe.</title>
        <authorList>
            <person name="Taparia T."/>
            <person name="Krijger M."/>
            <person name="Haynes E."/>
            <person name="Elpinstone J.G."/>
            <person name="Noble R."/>
            <person name="Van Der Wolf J."/>
        </authorList>
    </citation>
    <scope>NUCLEOTIDE SEQUENCE [LARGE SCALE GENOMIC DNA]</scope>
    <source>
        <strain evidence="3 4">F1001</strain>
    </source>
</reference>
<comment type="subcellular location">
    <subcellularLocation>
        <location evidence="2">Cytoplasm</location>
    </subcellularLocation>
</comment>
<dbReference type="RefSeq" id="WP_177143638.1">
    <property type="nucleotide sequence ID" value="NZ_JACAPU010000011.1"/>
</dbReference>
<dbReference type="GO" id="GO:0031640">
    <property type="term" value="P:killing of cells of another organism"/>
    <property type="evidence" value="ECO:0007669"/>
    <property type="project" value="UniProtKB-KW"/>
</dbReference>
<dbReference type="Proteomes" id="UP000582981">
    <property type="component" value="Unassembled WGS sequence"/>
</dbReference>
<dbReference type="Pfam" id="PF02794">
    <property type="entry name" value="HlyC"/>
    <property type="match status" value="1"/>
</dbReference>
<protein>
    <recommendedName>
        <fullName evidence="2">RTX toxin-activating lysine-acyltransferase</fullName>
        <ecNumber evidence="2">2.3.1.-</ecNumber>
    </recommendedName>
</protein>
<dbReference type="GO" id="GO:0009404">
    <property type="term" value="P:toxin metabolic process"/>
    <property type="evidence" value="ECO:0007669"/>
    <property type="project" value="UniProtKB-UniRule"/>
</dbReference>
<evidence type="ECO:0000256" key="2">
    <source>
        <dbReference type="RuleBase" id="RU368102"/>
    </source>
</evidence>
<keyword evidence="2" id="KW-0204">Cytolysis</keyword>
<accession>A0A7Y8BJP9</accession>
<comment type="function">
    <text evidence="2">Involved in fatty acylation of protoxin at internal lysine residues, thereby converting it to the active toxin.</text>
</comment>
<dbReference type="GO" id="GO:0005737">
    <property type="term" value="C:cytoplasm"/>
    <property type="evidence" value="ECO:0007669"/>
    <property type="project" value="UniProtKB-SubCell"/>
</dbReference>
<keyword evidence="2 3" id="KW-0808">Transferase</keyword>
<dbReference type="AlphaFoldDB" id="A0A7Y8BJP9"/>
<evidence type="ECO:0000313" key="3">
    <source>
        <dbReference type="EMBL" id="NWB46230.1"/>
    </source>
</evidence>
<dbReference type="PRINTS" id="PR01489">
    <property type="entry name" value="RTXTOXINC"/>
</dbReference>
<dbReference type="InterPro" id="IPR003996">
    <property type="entry name" value="RTX_toxin-activating_protC_bac"/>
</dbReference>
<dbReference type="EMBL" id="JACAPU010000011">
    <property type="protein sequence ID" value="NWB46230.1"/>
    <property type="molecule type" value="Genomic_DNA"/>
</dbReference>
<organism evidence="3 4">
    <name type="scientific">Pseudomonas gingeri</name>
    <dbReference type="NCBI Taxonomy" id="117681"/>
    <lineage>
        <taxon>Bacteria</taxon>
        <taxon>Pseudomonadati</taxon>
        <taxon>Pseudomonadota</taxon>
        <taxon>Gammaproteobacteria</taxon>
        <taxon>Pseudomonadales</taxon>
        <taxon>Pseudomonadaceae</taxon>
        <taxon>Pseudomonas</taxon>
    </lineage>
</organism>
<evidence type="ECO:0000313" key="4">
    <source>
        <dbReference type="Proteomes" id="UP000582981"/>
    </source>
</evidence>
<proteinExistence type="inferred from homology"/>
<dbReference type="GO" id="GO:0016746">
    <property type="term" value="F:acyltransferase activity"/>
    <property type="evidence" value="ECO:0007669"/>
    <property type="project" value="UniProtKB-UniRule"/>
</dbReference>
<dbReference type="EC" id="2.3.1.-" evidence="2"/>